<evidence type="ECO:0000313" key="3">
    <source>
        <dbReference type="EMBL" id="KIM73380.1"/>
    </source>
</evidence>
<dbReference type="AlphaFoldDB" id="A0A0C3ELA6"/>
<organism evidence="3 4">
    <name type="scientific">Piloderma croceum (strain F 1598)</name>
    <dbReference type="NCBI Taxonomy" id="765440"/>
    <lineage>
        <taxon>Eukaryota</taxon>
        <taxon>Fungi</taxon>
        <taxon>Dikarya</taxon>
        <taxon>Basidiomycota</taxon>
        <taxon>Agaricomycotina</taxon>
        <taxon>Agaricomycetes</taxon>
        <taxon>Agaricomycetidae</taxon>
        <taxon>Atheliales</taxon>
        <taxon>Atheliaceae</taxon>
        <taxon>Piloderma</taxon>
    </lineage>
</organism>
<proteinExistence type="inferred from homology"/>
<evidence type="ECO:0000256" key="1">
    <source>
        <dbReference type="ARBA" id="ARBA00005788"/>
    </source>
</evidence>
<dbReference type="InParanoid" id="A0A0C3ELA6"/>
<evidence type="ECO:0000313" key="4">
    <source>
        <dbReference type="Proteomes" id="UP000054166"/>
    </source>
</evidence>
<sequence length="195" mass="21212">MADLAPPIPPVALPPLNNIINLPPQPQNPPVDRDVVVGYHYNKDIVVAHADGLVDDHHFAESFTYQLNLVQAQAGAAAAPPWFHVAMQQALDPINQRLDRLTVLTAQAARLSAVSYNLQAASGTTRHFEIVPFRDGSYPTSGEHNLPPLLTSGTITALTPQQSRDYYRGYYGGGNLPAADHRLELIRTAIGCKHP</sequence>
<comment type="similarity">
    <text evidence="1">Belongs to the UPF0612 family.</text>
</comment>
<feature type="domain" description="Mug135-like C-terminal" evidence="2">
    <location>
        <begin position="115"/>
        <end position="193"/>
    </location>
</feature>
<dbReference type="InterPro" id="IPR013902">
    <property type="entry name" value="Mug135-like_C"/>
</dbReference>
<dbReference type="EMBL" id="KN833084">
    <property type="protein sequence ID" value="KIM73380.1"/>
    <property type="molecule type" value="Genomic_DNA"/>
</dbReference>
<protein>
    <recommendedName>
        <fullName evidence="2">Mug135-like C-terminal domain-containing protein</fullName>
    </recommendedName>
</protein>
<gene>
    <name evidence="3" type="ORF">PILCRDRAFT_15286</name>
</gene>
<reference evidence="3 4" key="1">
    <citation type="submission" date="2014-04" db="EMBL/GenBank/DDBJ databases">
        <authorList>
            <consortium name="DOE Joint Genome Institute"/>
            <person name="Kuo A."/>
            <person name="Tarkka M."/>
            <person name="Buscot F."/>
            <person name="Kohler A."/>
            <person name="Nagy L.G."/>
            <person name="Floudas D."/>
            <person name="Copeland A."/>
            <person name="Barry K.W."/>
            <person name="Cichocki N."/>
            <person name="Veneault-Fourrey C."/>
            <person name="LaButti K."/>
            <person name="Lindquist E.A."/>
            <person name="Lipzen A."/>
            <person name="Lundell T."/>
            <person name="Morin E."/>
            <person name="Murat C."/>
            <person name="Sun H."/>
            <person name="Tunlid A."/>
            <person name="Henrissat B."/>
            <person name="Grigoriev I.V."/>
            <person name="Hibbett D.S."/>
            <person name="Martin F."/>
            <person name="Nordberg H.P."/>
            <person name="Cantor M.N."/>
            <person name="Hua S.X."/>
        </authorList>
    </citation>
    <scope>NUCLEOTIDE SEQUENCE [LARGE SCALE GENOMIC DNA]</scope>
    <source>
        <strain evidence="3 4">F 1598</strain>
    </source>
</reference>
<keyword evidence="4" id="KW-1185">Reference proteome</keyword>
<reference evidence="4" key="2">
    <citation type="submission" date="2015-01" db="EMBL/GenBank/DDBJ databases">
        <title>Evolutionary Origins and Diversification of the Mycorrhizal Mutualists.</title>
        <authorList>
            <consortium name="DOE Joint Genome Institute"/>
            <consortium name="Mycorrhizal Genomics Consortium"/>
            <person name="Kohler A."/>
            <person name="Kuo A."/>
            <person name="Nagy L.G."/>
            <person name="Floudas D."/>
            <person name="Copeland A."/>
            <person name="Barry K.W."/>
            <person name="Cichocki N."/>
            <person name="Veneault-Fourrey C."/>
            <person name="LaButti K."/>
            <person name="Lindquist E.A."/>
            <person name="Lipzen A."/>
            <person name="Lundell T."/>
            <person name="Morin E."/>
            <person name="Murat C."/>
            <person name="Riley R."/>
            <person name="Ohm R."/>
            <person name="Sun H."/>
            <person name="Tunlid A."/>
            <person name="Henrissat B."/>
            <person name="Grigoriev I.V."/>
            <person name="Hibbett D.S."/>
            <person name="Martin F."/>
        </authorList>
    </citation>
    <scope>NUCLEOTIDE SEQUENCE [LARGE SCALE GENOMIC DNA]</scope>
    <source>
        <strain evidence="4">F 1598</strain>
    </source>
</reference>
<accession>A0A0C3ELA6</accession>
<evidence type="ECO:0000259" key="2">
    <source>
        <dbReference type="Pfam" id="PF08593"/>
    </source>
</evidence>
<dbReference type="OrthoDB" id="3230244at2759"/>
<dbReference type="Proteomes" id="UP000054166">
    <property type="component" value="Unassembled WGS sequence"/>
</dbReference>
<dbReference type="HOGENOM" id="CLU_084531_0_0_1"/>
<dbReference type="Pfam" id="PF08593">
    <property type="entry name" value="Mug135_C"/>
    <property type="match status" value="1"/>
</dbReference>
<name>A0A0C3ELA6_PILCF</name>